<reference evidence="4" key="2">
    <citation type="submission" date="2021-08" db="EMBL/GenBank/DDBJ databases">
        <authorList>
            <person name="Tani A."/>
            <person name="Ola A."/>
            <person name="Ogura Y."/>
            <person name="Katsura K."/>
            <person name="Hayashi T."/>
        </authorList>
    </citation>
    <scope>NUCLEOTIDE SEQUENCE</scope>
    <source>
        <strain evidence="4">DSM 17168</strain>
    </source>
</reference>
<protein>
    <recommendedName>
        <fullName evidence="3">N-acetyltransferase domain-containing protein</fullName>
    </recommendedName>
</protein>
<name>A0ABQ4SB87_9HYPH</name>
<evidence type="ECO:0000256" key="1">
    <source>
        <dbReference type="ARBA" id="ARBA00022679"/>
    </source>
</evidence>
<dbReference type="InterPro" id="IPR050832">
    <property type="entry name" value="Bact_Acetyltransf"/>
</dbReference>
<evidence type="ECO:0000256" key="2">
    <source>
        <dbReference type="ARBA" id="ARBA00023315"/>
    </source>
</evidence>
<dbReference type="PROSITE" id="PS51186">
    <property type="entry name" value="GNAT"/>
    <property type="match status" value="1"/>
</dbReference>
<dbReference type="Pfam" id="PF00583">
    <property type="entry name" value="Acetyltransf_1"/>
    <property type="match status" value="1"/>
</dbReference>
<feature type="domain" description="N-acetyltransferase" evidence="3">
    <location>
        <begin position="155"/>
        <end position="312"/>
    </location>
</feature>
<dbReference type="Gene3D" id="3.40.50.11190">
    <property type="match status" value="1"/>
</dbReference>
<dbReference type="InterPro" id="IPR000182">
    <property type="entry name" value="GNAT_dom"/>
</dbReference>
<evidence type="ECO:0000313" key="5">
    <source>
        <dbReference type="Proteomes" id="UP001055153"/>
    </source>
</evidence>
<dbReference type="RefSeq" id="WP_238235348.1">
    <property type="nucleotide sequence ID" value="NZ_BPQQ01000025.1"/>
</dbReference>
<dbReference type="InterPro" id="IPR016181">
    <property type="entry name" value="Acyl_CoA_acyltransferase"/>
</dbReference>
<dbReference type="EMBL" id="BPQQ01000025">
    <property type="protein sequence ID" value="GJE00462.1"/>
    <property type="molecule type" value="Genomic_DNA"/>
</dbReference>
<sequence>MRTIPNFPRHVLVRSGPGAAGERALALGSALERRGHTVTLRAEADGPVPADVVVSDHGEAPLAEEQALRARGTVLACLDGRADRAHACDLLVDATPGRGRADFAGLIPRGARGLFGPRYALPPQDLEGGDGLGAERIAAALGDLVAAAPFVPGAVALRPARAADAHRLWIWRNDPLSRAMARSSAPVGWDGHRAWLAARLAERERTRLLVAEADGEPVGSLRLDRIRDGQEAEVTLIVSPLSRGLGLGGRLLDALAADAAETGFARRLIATIRADNAAGRRLLERAGFRLVQAGTAWPRYERTVIVPSRSAP</sequence>
<gene>
    <name evidence="4" type="ORF">GMJLKIPL_2384</name>
</gene>
<dbReference type="Proteomes" id="UP001055153">
    <property type="component" value="Unassembled WGS sequence"/>
</dbReference>
<comment type="caution">
    <text evidence="4">The sequence shown here is derived from an EMBL/GenBank/DDBJ whole genome shotgun (WGS) entry which is preliminary data.</text>
</comment>
<dbReference type="SUPFAM" id="SSF55729">
    <property type="entry name" value="Acyl-CoA N-acyltransferases (Nat)"/>
    <property type="match status" value="1"/>
</dbReference>
<keyword evidence="2" id="KW-0012">Acyltransferase</keyword>
<accession>A0ABQ4SB87</accession>
<evidence type="ECO:0000259" key="3">
    <source>
        <dbReference type="PROSITE" id="PS51186"/>
    </source>
</evidence>
<dbReference type="Gene3D" id="3.40.630.30">
    <property type="match status" value="1"/>
</dbReference>
<reference evidence="4" key="1">
    <citation type="journal article" date="2021" name="Front. Microbiol.">
        <title>Comprehensive Comparative Genomics and Phenotyping of Methylobacterium Species.</title>
        <authorList>
            <person name="Alessa O."/>
            <person name="Ogura Y."/>
            <person name="Fujitani Y."/>
            <person name="Takami H."/>
            <person name="Hayashi T."/>
            <person name="Sahin N."/>
            <person name="Tani A."/>
        </authorList>
    </citation>
    <scope>NUCLEOTIDE SEQUENCE</scope>
    <source>
        <strain evidence="4">DSM 17168</strain>
    </source>
</reference>
<organism evidence="4 5">
    <name type="scientific">Methylobacterium isbiliense</name>
    <dbReference type="NCBI Taxonomy" id="315478"/>
    <lineage>
        <taxon>Bacteria</taxon>
        <taxon>Pseudomonadati</taxon>
        <taxon>Pseudomonadota</taxon>
        <taxon>Alphaproteobacteria</taxon>
        <taxon>Hyphomicrobiales</taxon>
        <taxon>Methylobacteriaceae</taxon>
        <taxon>Methylobacterium</taxon>
    </lineage>
</organism>
<dbReference type="PANTHER" id="PTHR43877">
    <property type="entry name" value="AMINOALKYLPHOSPHONATE N-ACETYLTRANSFERASE-RELATED-RELATED"/>
    <property type="match status" value="1"/>
</dbReference>
<evidence type="ECO:0000313" key="4">
    <source>
        <dbReference type="EMBL" id="GJE00462.1"/>
    </source>
</evidence>
<keyword evidence="5" id="KW-1185">Reference proteome</keyword>
<keyword evidence="1" id="KW-0808">Transferase</keyword>
<proteinExistence type="predicted"/>